<dbReference type="PANTHER" id="PTHR30579">
    <property type="entry name" value="TRANSCRIPTIONAL REGULATOR"/>
    <property type="match status" value="1"/>
</dbReference>
<dbReference type="Pfam" id="PF00126">
    <property type="entry name" value="HTH_1"/>
    <property type="match status" value="1"/>
</dbReference>
<feature type="domain" description="HTH lysR-type" evidence="5">
    <location>
        <begin position="5"/>
        <end position="62"/>
    </location>
</feature>
<proteinExistence type="inferred from homology"/>
<sequence length="289" mass="31653">MGQRLDIDALQTLCAIEDFGGITRASEYLTLSQSAVSHKIKRLETGLDCSLLTRRPGAPLLTQDGAQLVGFARRILSLHDEALLSLSKRPLAGKIKLGMTEDTTSSDLSRILGRFVRLHPNVSVRTQVRQSLELEESLEIGEIDLAVMQLFTHRLQGSDVHLYDDRLCWVKARDAELDFNQPLPFLAYDAQCFYKQWAMDAVQNAGVSLETVLECASSAGIVSGVQAGLGVALLPGQHVTSEMEVLSERLPSPPGVTFAVRQGRKSRSKPVAALAEEISRASRDIGKSW</sequence>
<evidence type="ECO:0000256" key="2">
    <source>
        <dbReference type="ARBA" id="ARBA00023015"/>
    </source>
</evidence>
<keyword evidence="4" id="KW-0804">Transcription</keyword>
<protein>
    <submittedName>
        <fullName evidence="6">DNA-binding transcriptional regulator, LysR family</fullName>
    </submittedName>
</protein>
<gene>
    <name evidence="6" type="ORF">SAMN05444414_1502</name>
</gene>
<evidence type="ECO:0000256" key="4">
    <source>
        <dbReference type="ARBA" id="ARBA00023163"/>
    </source>
</evidence>
<dbReference type="Proteomes" id="UP000184191">
    <property type="component" value="Unassembled WGS sequence"/>
</dbReference>
<dbReference type="SUPFAM" id="SSF46785">
    <property type="entry name" value="Winged helix' DNA-binding domain"/>
    <property type="match status" value="1"/>
</dbReference>
<accession>A0A1M7DSV6</accession>
<dbReference type="InterPro" id="IPR036388">
    <property type="entry name" value="WH-like_DNA-bd_sf"/>
</dbReference>
<dbReference type="Gene3D" id="1.10.10.10">
    <property type="entry name" value="Winged helix-like DNA-binding domain superfamily/Winged helix DNA-binding domain"/>
    <property type="match status" value="1"/>
</dbReference>
<evidence type="ECO:0000256" key="3">
    <source>
        <dbReference type="ARBA" id="ARBA00023125"/>
    </source>
</evidence>
<dbReference type="SUPFAM" id="SSF53850">
    <property type="entry name" value="Periplasmic binding protein-like II"/>
    <property type="match status" value="1"/>
</dbReference>
<dbReference type="InterPro" id="IPR036390">
    <property type="entry name" value="WH_DNA-bd_sf"/>
</dbReference>
<dbReference type="InterPro" id="IPR050176">
    <property type="entry name" value="LTTR"/>
</dbReference>
<evidence type="ECO:0000259" key="5">
    <source>
        <dbReference type="PROSITE" id="PS50931"/>
    </source>
</evidence>
<dbReference type="GO" id="GO:0003677">
    <property type="term" value="F:DNA binding"/>
    <property type="evidence" value="ECO:0007669"/>
    <property type="project" value="UniProtKB-KW"/>
</dbReference>
<dbReference type="PROSITE" id="PS50931">
    <property type="entry name" value="HTH_LYSR"/>
    <property type="match status" value="1"/>
</dbReference>
<keyword evidence="2" id="KW-0805">Transcription regulation</keyword>
<dbReference type="EMBL" id="FRBN01000050">
    <property type="protein sequence ID" value="SHL82473.1"/>
    <property type="molecule type" value="Genomic_DNA"/>
</dbReference>
<dbReference type="GO" id="GO:0003700">
    <property type="term" value="F:DNA-binding transcription factor activity"/>
    <property type="evidence" value="ECO:0007669"/>
    <property type="project" value="InterPro"/>
</dbReference>
<organism evidence="6 7">
    <name type="scientific">Roseovarius marisflavi</name>
    <dbReference type="NCBI Taxonomy" id="1054996"/>
    <lineage>
        <taxon>Bacteria</taxon>
        <taxon>Pseudomonadati</taxon>
        <taxon>Pseudomonadota</taxon>
        <taxon>Alphaproteobacteria</taxon>
        <taxon>Rhodobacterales</taxon>
        <taxon>Roseobacteraceae</taxon>
        <taxon>Roseovarius</taxon>
    </lineage>
</organism>
<dbReference type="PANTHER" id="PTHR30579:SF7">
    <property type="entry name" value="HTH-TYPE TRANSCRIPTIONAL REGULATOR LRHA-RELATED"/>
    <property type="match status" value="1"/>
</dbReference>
<dbReference type="OrthoDB" id="8097684at2"/>
<dbReference type="AlphaFoldDB" id="A0A1M7DSV6"/>
<reference evidence="7" key="1">
    <citation type="submission" date="2016-11" db="EMBL/GenBank/DDBJ databases">
        <authorList>
            <person name="Varghese N."/>
            <person name="Submissions S."/>
        </authorList>
    </citation>
    <scope>NUCLEOTIDE SEQUENCE [LARGE SCALE GENOMIC DNA]</scope>
    <source>
        <strain evidence="7">DSM 29327</strain>
    </source>
</reference>
<name>A0A1M7DSV6_9RHOB</name>
<keyword evidence="3 6" id="KW-0238">DNA-binding</keyword>
<dbReference type="Gene3D" id="3.40.190.10">
    <property type="entry name" value="Periplasmic binding protein-like II"/>
    <property type="match status" value="2"/>
</dbReference>
<evidence type="ECO:0000313" key="7">
    <source>
        <dbReference type="Proteomes" id="UP000184191"/>
    </source>
</evidence>
<keyword evidence="7" id="KW-1185">Reference proteome</keyword>
<dbReference type="RefSeq" id="WP_073201022.1">
    <property type="nucleotide sequence ID" value="NZ_FRBN01000050.1"/>
</dbReference>
<evidence type="ECO:0000313" key="6">
    <source>
        <dbReference type="EMBL" id="SHL82473.1"/>
    </source>
</evidence>
<dbReference type="InterPro" id="IPR000847">
    <property type="entry name" value="LysR_HTH_N"/>
</dbReference>
<evidence type="ECO:0000256" key="1">
    <source>
        <dbReference type="ARBA" id="ARBA00009437"/>
    </source>
</evidence>
<dbReference type="PRINTS" id="PR00039">
    <property type="entry name" value="HTHLYSR"/>
</dbReference>
<comment type="similarity">
    <text evidence="1">Belongs to the LysR transcriptional regulatory family.</text>
</comment>
<dbReference type="Pfam" id="PF03466">
    <property type="entry name" value="LysR_substrate"/>
    <property type="match status" value="1"/>
</dbReference>
<dbReference type="InterPro" id="IPR005119">
    <property type="entry name" value="LysR_subst-bd"/>
</dbReference>
<dbReference type="STRING" id="1054996.SAMN05444414_1502"/>